<proteinExistence type="predicted"/>
<name>A0A4T0P3M2_9BASI</name>
<dbReference type="InterPro" id="IPR027417">
    <property type="entry name" value="P-loop_NTPase"/>
</dbReference>
<feature type="compositionally biased region" description="Polar residues" evidence="1">
    <location>
        <begin position="26"/>
        <end position="52"/>
    </location>
</feature>
<reference evidence="3 4" key="1">
    <citation type="submission" date="2019-03" db="EMBL/GenBank/DDBJ databases">
        <title>Sequencing 25 genomes of Wallemia mellicola.</title>
        <authorList>
            <person name="Gostincar C."/>
        </authorList>
    </citation>
    <scope>NUCLEOTIDE SEQUENCE [LARGE SCALE GENOMIC DNA]</scope>
    <source>
        <strain evidence="3 4">EXF-1262</strain>
    </source>
</reference>
<dbReference type="PANTHER" id="PTHR33840">
    <property type="match status" value="1"/>
</dbReference>
<comment type="caution">
    <text evidence="3">The sequence shown here is derived from an EMBL/GenBank/DDBJ whole genome shotgun (WGS) entry which is preliminary data.</text>
</comment>
<dbReference type="InterPro" id="IPR018712">
    <property type="entry name" value="Tle1-like_cat"/>
</dbReference>
<protein>
    <recommendedName>
        <fullName evidence="2">T6SS Phospholipase effector Tle1-like catalytic domain-containing protein</fullName>
    </recommendedName>
</protein>
<dbReference type="AlphaFoldDB" id="A0A4T0P3M2"/>
<dbReference type="Gene3D" id="3.40.50.300">
    <property type="entry name" value="P-loop containing nucleotide triphosphate hydrolases"/>
    <property type="match status" value="1"/>
</dbReference>
<gene>
    <name evidence="3" type="ORF">E3Q17_00316</name>
</gene>
<dbReference type="EMBL" id="SPRH01000002">
    <property type="protein sequence ID" value="TIC04692.1"/>
    <property type="molecule type" value="Genomic_DNA"/>
</dbReference>
<feature type="region of interest" description="Disordered" evidence="1">
    <location>
        <begin position="1"/>
        <end position="57"/>
    </location>
</feature>
<evidence type="ECO:0000313" key="4">
    <source>
        <dbReference type="Proteomes" id="UP000307169"/>
    </source>
</evidence>
<evidence type="ECO:0000313" key="3">
    <source>
        <dbReference type="EMBL" id="TIC04692.1"/>
    </source>
</evidence>
<evidence type="ECO:0000259" key="2">
    <source>
        <dbReference type="Pfam" id="PF09994"/>
    </source>
</evidence>
<dbReference type="PANTHER" id="PTHR33840:SF1">
    <property type="entry name" value="TLE1 PHOSPHOLIPASE DOMAIN-CONTAINING PROTEIN"/>
    <property type="match status" value="1"/>
</dbReference>
<feature type="domain" description="T6SS Phospholipase effector Tle1-like catalytic" evidence="2">
    <location>
        <begin position="87"/>
        <end position="365"/>
    </location>
</feature>
<dbReference type="Proteomes" id="UP000307169">
    <property type="component" value="Unassembled WGS sequence"/>
</dbReference>
<accession>A0A4T0P3M2</accession>
<sequence length="636" mass="71489">MADKLENNNTAQPVADASSPAEDSSKNVSSSNKLDTTDTSKSVTNEPSTESPVQDLAVANRIQGLPPFTIEDKQNSTPMPKQQRNTRRLIICCDGTWQDAMQTRAEDEYTNILRLSRAIKQEDRRQDPPIPQICHYISGVGTGWSISDKIIGGATGNTLGVKLRDAYAFLSQNYCDGDEIFLFGFSRGAFTARTLGALINDIGILDNKEMEHFFDIFQAYNDRNNKLDKKKAEEAQKLLDPWLLINENNQRHKGRQFIIKCIGVFDTVGALGVPTLGSTLFKMHKGENYLGFPDTVLGDKVEHCYHALALHENRPNFIDTRFEVKKNNLERGQHCKQVWFTGCHSDIGGSYKEHELSDLTLIWMCACIESLLLLDIEYIKTIPDPMEGWDKIDAEPHLVAHLLPLEEQFKSAWKVAANAQKRKDSSKYQTSKDQKSFDELEVETLFRKYWNKAKNQLKNAQMAQYPTTILATEHSKEHWMACAKKLLAEGKENTLKELLEETTNSLRAHKQSDAPSKLLIDDLACLSWLGFTDSDIEWFVKSLVRMSEEIDADVVTIVHSPHHAALVESFSSIAVITEPLSTGPSAEVTGQIKAYRGPLWDYSDSKPAGWIGWEKQFHLGDSSVDIFAKGLGKSVI</sequence>
<evidence type="ECO:0000256" key="1">
    <source>
        <dbReference type="SAM" id="MobiDB-lite"/>
    </source>
</evidence>
<dbReference type="Pfam" id="PF09994">
    <property type="entry name" value="T6SS_Tle1-like_cat"/>
    <property type="match status" value="1"/>
</dbReference>
<organism evidence="3 4">
    <name type="scientific">Wallemia mellicola</name>
    <dbReference type="NCBI Taxonomy" id="1708541"/>
    <lineage>
        <taxon>Eukaryota</taxon>
        <taxon>Fungi</taxon>
        <taxon>Dikarya</taxon>
        <taxon>Basidiomycota</taxon>
        <taxon>Wallemiomycotina</taxon>
        <taxon>Wallemiomycetes</taxon>
        <taxon>Wallemiales</taxon>
        <taxon>Wallemiaceae</taxon>
        <taxon>Wallemia</taxon>
    </lineage>
</organism>